<sequence>MAVVLHIIIYTNDDSRQANKLHLDLSYPSIYCFVVVMSSGLSIHKAAMDGQPGLIRSLLNGEPQVIHSKDTDGRTPLHWAASSTSLEALEILLKNTPAPDLEAQDAGGSTPLIIAVSSGQEANVVALLGAGANPNSTNDKGQSALFYAASKARIEIGRRLIQKGADINIKDRANQHPLHRAASTGSDGFVQLLLAGGKDGKRTRLNTQDRIGNTPLHLALESGHGSTAVILIEAGADRERPNTDDQTPEQIEGLGGREQKRVLEEMDAGPIITSTFSETENGAVRYDQDSLPLTSEIRRDSQCLAQGSPKPPRDEVETNGEVESRQPLSKGVSALKNQDSGLDRSSSRSSTHSRLPSHMVPISSSPPARSSSIRRPPSPGPTALFPQVQQSNGTSSSYPAGSLPSTPGPSSQLPQLPPPPPPAKKQSRQIGDYSLGKTLGAGSMGKVKLGTHVQTGAKVAIKIIPRTPPSAHRPLALQAQARTHAPDGTPLPRAPSPTDSFIARAIAKEQSKEVRTVREAAIVLLLHHPHICGMKEMITHTNHYYMMFEYVSGGQMLDYIISHGRLRERAARKFARQIGSALEYCHRNSIVHRDLKIENILISNTGNIKIIDFGLSNLFAPESQLSTFCGSLYFAAPELLNAKPYTGPEVDVWSFGIVLYVLVCGKVPFDDQNMPALHAKIKRGVVEYQPWLSLECKQILMRMLVTNPTYRAPLTEVMSHPWMTKGFEGPPETFLLNREPLRIEEINPRIVEGMVGFEFGLADDIERRLRAVLRSDAYRSCVANWEYRRDAQRSGKAGWKSPTSSSLMNFSEPNQDANDHQAASTMASPLGKDSKKHNKRFSGFDFYKKKLFSSSPKKEKMSHQGALNDSNYTNGTAGLGAPMAELQKEPLDPTRGFHPLISIYFLVREKMERERVYGPGHFASSEISVIPNAVDTPTQLPLTPIAPSASLHARAPSSVGPDYTMALPRLPAPASALSSPNSRVPPIQSQDFASRSGATPRPRATDEPGLGDPASVMAHPSADDATTKLAGTQTTLPRAPGPATHRRSQSLSYSAPTPPARPLSESFIPQQTGHSHRQRSAFETRPSTQGEPSMALPATAEDEEISSGSPPTLPHHQIQSGRTTPPPVADQHSGGFGSPGGLARRFGSMLSRSPDDATKSAHKRQNLNLPRSFSRQNSQPMAEIEPNVLTEMTEAQDGSSFSASQSAPLPSNYRRASTVLEYAGLGIGAGGNPKPSDRRTSMGASVVRSSTMTAGSRRASAHVKSNGNDWSSPGEFGNEENGEEKKATEKAAGLAAEQGNLQAEPDFKPIYMKGLFSVATTSTKSATALSTDIRKVLDRFGIRHRQIKGGFECVYSPSIDLSSMNANGGQQPSKQTPMFSPITDSSGGGSLKKRGSIKQKSSKLSLVMNGGRPVKEREKESSAEPSVIYGGDDGNGTSSLPPSSSQGSPQQEIHQPLGVGGENAPSTPGPQQGIFSPPASPVATPGVLARRLQTPGVPDAGKSPGGEGGGELWMLGDGDDSNLSELLVRFEIMVIKVPWLPLHGVQFRRVGGNTWQYHILAKRILTELKL</sequence>
<dbReference type="PROSITE" id="PS00108">
    <property type="entry name" value="PROTEIN_KINASE_ST"/>
    <property type="match status" value="1"/>
</dbReference>
<dbReference type="PANTHER" id="PTHR24346">
    <property type="entry name" value="MAP/MICROTUBULE AFFINITY-REGULATING KINASE"/>
    <property type="match status" value="1"/>
</dbReference>
<evidence type="ECO:0000256" key="12">
    <source>
        <dbReference type="SAM" id="MobiDB-lite"/>
    </source>
</evidence>
<dbReference type="CDD" id="cd14077">
    <property type="entry name" value="STKc_Kin1_2"/>
    <property type="match status" value="1"/>
</dbReference>
<feature type="region of interest" description="Disordered" evidence="12">
    <location>
        <begin position="793"/>
        <end position="835"/>
    </location>
</feature>
<organism evidence="15">
    <name type="scientific">Phaffia rhodozyma</name>
    <name type="common">Yeast</name>
    <name type="synonym">Xanthophyllomyces dendrorhous</name>
    <dbReference type="NCBI Taxonomy" id="264483"/>
    <lineage>
        <taxon>Eukaryota</taxon>
        <taxon>Fungi</taxon>
        <taxon>Dikarya</taxon>
        <taxon>Basidiomycota</taxon>
        <taxon>Agaricomycotina</taxon>
        <taxon>Tremellomycetes</taxon>
        <taxon>Cystofilobasidiales</taxon>
        <taxon>Mrakiaceae</taxon>
        <taxon>Phaffia</taxon>
    </lineage>
</organism>
<protein>
    <recommendedName>
        <fullName evidence="2">non-specific serine/threonine protein kinase</fullName>
        <ecNumber evidence="2">2.7.11.1</ecNumber>
    </recommendedName>
</protein>
<feature type="domain" description="KA1" evidence="14">
    <location>
        <begin position="1521"/>
        <end position="1570"/>
    </location>
</feature>
<feature type="repeat" description="ANK" evidence="10">
    <location>
        <begin position="72"/>
        <end position="104"/>
    </location>
</feature>
<dbReference type="EMBL" id="LN483167">
    <property type="protein sequence ID" value="CDZ96942.1"/>
    <property type="molecule type" value="Genomic_DNA"/>
</dbReference>
<dbReference type="PROSITE" id="PS50032">
    <property type="entry name" value="KA1"/>
    <property type="match status" value="1"/>
</dbReference>
<dbReference type="InterPro" id="IPR036770">
    <property type="entry name" value="Ankyrin_rpt-contain_sf"/>
</dbReference>
<dbReference type="InterPro" id="IPR000719">
    <property type="entry name" value="Prot_kinase_dom"/>
</dbReference>
<keyword evidence="6 15" id="KW-0418">Kinase</keyword>
<feature type="region of interest" description="Disordered" evidence="12">
    <location>
        <begin position="1364"/>
        <end position="1515"/>
    </location>
</feature>
<keyword evidence="7 11" id="KW-0067">ATP-binding</keyword>
<evidence type="ECO:0000256" key="9">
    <source>
        <dbReference type="ARBA" id="ARBA00048679"/>
    </source>
</evidence>
<feature type="compositionally biased region" description="Polar residues" evidence="12">
    <location>
        <begin position="1364"/>
        <end position="1384"/>
    </location>
</feature>
<feature type="binding site" evidence="11">
    <location>
        <position position="462"/>
    </location>
    <ligand>
        <name>ATP</name>
        <dbReference type="ChEBI" id="CHEBI:30616"/>
    </ligand>
</feature>
<evidence type="ECO:0000256" key="1">
    <source>
        <dbReference type="ARBA" id="ARBA00010791"/>
    </source>
</evidence>
<dbReference type="GO" id="GO:0005524">
    <property type="term" value="F:ATP binding"/>
    <property type="evidence" value="ECO:0007669"/>
    <property type="project" value="UniProtKB-UniRule"/>
</dbReference>
<comment type="catalytic activity">
    <reaction evidence="9">
        <text>L-seryl-[protein] + ATP = O-phospho-L-seryl-[protein] + ADP + H(+)</text>
        <dbReference type="Rhea" id="RHEA:17989"/>
        <dbReference type="Rhea" id="RHEA-COMP:9863"/>
        <dbReference type="Rhea" id="RHEA-COMP:11604"/>
        <dbReference type="ChEBI" id="CHEBI:15378"/>
        <dbReference type="ChEBI" id="CHEBI:29999"/>
        <dbReference type="ChEBI" id="CHEBI:30616"/>
        <dbReference type="ChEBI" id="CHEBI:83421"/>
        <dbReference type="ChEBI" id="CHEBI:456216"/>
        <dbReference type="EC" id="2.7.11.1"/>
    </reaction>
</comment>
<dbReference type="FunFam" id="1.10.510.10:FF:000792">
    <property type="entry name" value="Non-specific serine/threonine protein kinase"/>
    <property type="match status" value="1"/>
</dbReference>
<evidence type="ECO:0000313" key="15">
    <source>
        <dbReference type="EMBL" id="CDZ96942.1"/>
    </source>
</evidence>
<feature type="compositionally biased region" description="Low complexity" evidence="12">
    <location>
        <begin position="1438"/>
        <end position="1451"/>
    </location>
</feature>
<reference evidence="15" key="1">
    <citation type="submission" date="2014-08" db="EMBL/GenBank/DDBJ databases">
        <authorList>
            <person name="Sharma Rahul"/>
            <person name="Thines Marco"/>
        </authorList>
    </citation>
    <scope>NUCLEOTIDE SEQUENCE</scope>
</reference>
<evidence type="ECO:0000256" key="2">
    <source>
        <dbReference type="ARBA" id="ARBA00012513"/>
    </source>
</evidence>
<dbReference type="GO" id="GO:0035556">
    <property type="term" value="P:intracellular signal transduction"/>
    <property type="evidence" value="ECO:0007669"/>
    <property type="project" value="TreeGrafter"/>
</dbReference>
<dbReference type="InterPro" id="IPR017441">
    <property type="entry name" value="Protein_kinase_ATP_BS"/>
</dbReference>
<feature type="compositionally biased region" description="Polar residues" evidence="12">
    <location>
        <begin position="1166"/>
        <end position="1180"/>
    </location>
</feature>
<name>A0A0F7SIZ0_PHARH</name>
<feature type="compositionally biased region" description="Basic residues" evidence="12">
    <location>
        <begin position="1391"/>
        <end position="1401"/>
    </location>
</feature>
<feature type="repeat" description="ANK" evidence="10">
    <location>
        <begin position="107"/>
        <end position="139"/>
    </location>
</feature>
<dbReference type="Gene3D" id="1.25.40.20">
    <property type="entry name" value="Ankyrin repeat-containing domain"/>
    <property type="match status" value="1"/>
</dbReference>
<dbReference type="GO" id="GO:0005737">
    <property type="term" value="C:cytoplasm"/>
    <property type="evidence" value="ECO:0007669"/>
    <property type="project" value="TreeGrafter"/>
</dbReference>
<evidence type="ECO:0000256" key="8">
    <source>
        <dbReference type="ARBA" id="ARBA00047899"/>
    </source>
</evidence>
<dbReference type="GO" id="GO:0004674">
    <property type="term" value="F:protein serine/threonine kinase activity"/>
    <property type="evidence" value="ECO:0007669"/>
    <property type="project" value="UniProtKB-KW"/>
</dbReference>
<evidence type="ECO:0000256" key="3">
    <source>
        <dbReference type="ARBA" id="ARBA00022527"/>
    </source>
</evidence>
<dbReference type="Gene3D" id="1.10.510.10">
    <property type="entry name" value="Transferase(Phosphotransferase) domain 1"/>
    <property type="match status" value="1"/>
</dbReference>
<dbReference type="PROSITE" id="PS50088">
    <property type="entry name" value="ANK_REPEAT"/>
    <property type="match status" value="4"/>
</dbReference>
<dbReference type="SUPFAM" id="SSF48403">
    <property type="entry name" value="Ankyrin repeat"/>
    <property type="match status" value="1"/>
</dbReference>
<dbReference type="PROSITE" id="PS50011">
    <property type="entry name" value="PROTEIN_KINASE_DOM"/>
    <property type="match status" value="1"/>
</dbReference>
<evidence type="ECO:0000259" key="14">
    <source>
        <dbReference type="PROSITE" id="PS50032"/>
    </source>
</evidence>
<dbReference type="Gene3D" id="3.30.200.20">
    <property type="entry name" value="Phosphorylase Kinase, domain 1"/>
    <property type="match status" value="1"/>
</dbReference>
<comment type="catalytic activity">
    <reaction evidence="8">
        <text>L-threonyl-[protein] + ATP = O-phospho-L-threonyl-[protein] + ADP + H(+)</text>
        <dbReference type="Rhea" id="RHEA:46608"/>
        <dbReference type="Rhea" id="RHEA-COMP:11060"/>
        <dbReference type="Rhea" id="RHEA-COMP:11605"/>
        <dbReference type="ChEBI" id="CHEBI:15378"/>
        <dbReference type="ChEBI" id="CHEBI:30013"/>
        <dbReference type="ChEBI" id="CHEBI:30616"/>
        <dbReference type="ChEBI" id="CHEBI:61977"/>
        <dbReference type="ChEBI" id="CHEBI:456216"/>
        <dbReference type="EC" id="2.7.11.1"/>
    </reaction>
</comment>
<keyword evidence="3 15" id="KW-0723">Serine/threonine-protein kinase</keyword>
<dbReference type="PROSITE" id="PS00107">
    <property type="entry name" value="PROTEIN_KINASE_ATP"/>
    <property type="match status" value="1"/>
</dbReference>
<evidence type="ECO:0000256" key="6">
    <source>
        <dbReference type="ARBA" id="ARBA00022777"/>
    </source>
</evidence>
<feature type="region of interest" description="Disordered" evidence="12">
    <location>
        <begin position="234"/>
        <end position="257"/>
    </location>
</feature>
<feature type="compositionally biased region" description="Basic and acidic residues" evidence="12">
    <location>
        <begin position="1413"/>
        <end position="1422"/>
    </location>
</feature>
<feature type="compositionally biased region" description="Low complexity" evidence="12">
    <location>
        <begin position="347"/>
        <end position="375"/>
    </location>
</feature>
<feature type="compositionally biased region" description="Polar residues" evidence="12">
    <location>
        <begin position="387"/>
        <end position="398"/>
    </location>
</feature>
<feature type="compositionally biased region" description="Low complexity" evidence="12">
    <location>
        <begin position="399"/>
        <end position="414"/>
    </location>
</feature>
<dbReference type="GO" id="GO:0106310">
    <property type="term" value="F:protein serine kinase activity"/>
    <property type="evidence" value="ECO:0007669"/>
    <property type="project" value="RHEA"/>
</dbReference>
<keyword evidence="10" id="KW-0040">ANK repeat</keyword>
<feature type="region of interest" description="Disordered" evidence="12">
    <location>
        <begin position="299"/>
        <end position="429"/>
    </location>
</feature>
<comment type="similarity">
    <text evidence="1">Belongs to the protein kinase superfamily. CAMK Ser/Thr protein kinase family. NIM1 subfamily.</text>
</comment>
<dbReference type="InterPro" id="IPR028375">
    <property type="entry name" value="KA1/Ssp2_C"/>
</dbReference>
<dbReference type="Pfam" id="PF00069">
    <property type="entry name" value="Pkinase"/>
    <property type="match status" value="1"/>
</dbReference>
<accession>A0A0F7SIZ0</accession>
<dbReference type="SUPFAM" id="SSF103243">
    <property type="entry name" value="KA1-like"/>
    <property type="match status" value="1"/>
</dbReference>
<dbReference type="SMART" id="SM00248">
    <property type="entry name" value="ANK"/>
    <property type="match status" value="5"/>
</dbReference>
<dbReference type="SMART" id="SM00220">
    <property type="entry name" value="S_TKc"/>
    <property type="match status" value="1"/>
</dbReference>
<dbReference type="InterPro" id="IPR001772">
    <property type="entry name" value="KA1_dom"/>
</dbReference>
<feature type="compositionally biased region" description="Polar residues" evidence="12">
    <location>
        <begin position="1464"/>
        <end position="1474"/>
    </location>
</feature>
<dbReference type="PROSITE" id="PS50297">
    <property type="entry name" value="ANK_REP_REGION"/>
    <property type="match status" value="4"/>
</dbReference>
<feature type="compositionally biased region" description="Polar residues" evidence="12">
    <location>
        <begin position="801"/>
        <end position="827"/>
    </location>
</feature>
<keyword evidence="5 11" id="KW-0547">Nucleotide-binding</keyword>
<feature type="region of interest" description="Disordered" evidence="12">
    <location>
        <begin position="1228"/>
        <end position="1292"/>
    </location>
</feature>
<dbReference type="EC" id="2.7.11.1" evidence="2"/>
<proteinExistence type="inferred from homology"/>
<dbReference type="Pfam" id="PF02149">
    <property type="entry name" value="KA1"/>
    <property type="match status" value="1"/>
</dbReference>
<dbReference type="SUPFAM" id="SSF56112">
    <property type="entry name" value="Protein kinase-like (PK-like)"/>
    <property type="match status" value="1"/>
</dbReference>
<dbReference type="Pfam" id="PF12796">
    <property type="entry name" value="Ank_2"/>
    <property type="match status" value="2"/>
</dbReference>
<dbReference type="PRINTS" id="PR01415">
    <property type="entry name" value="ANKYRIN"/>
</dbReference>
<dbReference type="InterPro" id="IPR008271">
    <property type="entry name" value="Ser/Thr_kinase_AS"/>
</dbReference>
<evidence type="ECO:0000256" key="7">
    <source>
        <dbReference type="ARBA" id="ARBA00022840"/>
    </source>
</evidence>
<dbReference type="Gene3D" id="3.30.310.80">
    <property type="entry name" value="Kinase associated domain 1, KA1"/>
    <property type="match status" value="1"/>
</dbReference>
<feature type="repeat" description="ANK" evidence="10">
    <location>
        <begin position="211"/>
        <end position="243"/>
    </location>
</feature>
<evidence type="ECO:0000256" key="11">
    <source>
        <dbReference type="PROSITE-ProRule" id="PRU10141"/>
    </source>
</evidence>
<evidence type="ECO:0000256" key="5">
    <source>
        <dbReference type="ARBA" id="ARBA00022741"/>
    </source>
</evidence>
<evidence type="ECO:0000256" key="10">
    <source>
        <dbReference type="PROSITE-ProRule" id="PRU00023"/>
    </source>
</evidence>
<dbReference type="GO" id="GO:0000226">
    <property type="term" value="P:microtubule cytoskeleton organization"/>
    <property type="evidence" value="ECO:0007669"/>
    <property type="project" value="TreeGrafter"/>
</dbReference>
<keyword evidence="4" id="KW-0808">Transferase</keyword>
<feature type="compositionally biased region" description="Polar residues" evidence="12">
    <location>
        <begin position="987"/>
        <end position="997"/>
    </location>
</feature>
<feature type="domain" description="Protein kinase" evidence="13">
    <location>
        <begin position="433"/>
        <end position="723"/>
    </location>
</feature>
<feature type="region of interest" description="Disordered" evidence="12">
    <location>
        <begin position="974"/>
        <end position="1181"/>
    </location>
</feature>
<evidence type="ECO:0000259" key="13">
    <source>
        <dbReference type="PROSITE" id="PS50011"/>
    </source>
</evidence>
<evidence type="ECO:0000256" key="4">
    <source>
        <dbReference type="ARBA" id="ARBA00022679"/>
    </source>
</evidence>
<feature type="repeat" description="ANK" evidence="10">
    <location>
        <begin position="140"/>
        <end position="172"/>
    </location>
</feature>
<dbReference type="InterPro" id="IPR002110">
    <property type="entry name" value="Ankyrin_rpt"/>
</dbReference>
<dbReference type="PANTHER" id="PTHR24346:SF82">
    <property type="entry name" value="KP78A-RELATED"/>
    <property type="match status" value="1"/>
</dbReference>
<dbReference type="InterPro" id="IPR011009">
    <property type="entry name" value="Kinase-like_dom_sf"/>
</dbReference>